<dbReference type="EMBL" id="LEKV01005206">
    <property type="protein sequence ID" value="KVH89515.1"/>
    <property type="molecule type" value="Genomic_DNA"/>
</dbReference>
<dbReference type="GO" id="GO:0005739">
    <property type="term" value="C:mitochondrion"/>
    <property type="evidence" value="ECO:0007669"/>
    <property type="project" value="TreeGrafter"/>
</dbReference>
<dbReference type="GO" id="GO:0019216">
    <property type="term" value="P:regulation of lipid metabolic process"/>
    <property type="evidence" value="ECO:0007669"/>
    <property type="project" value="TreeGrafter"/>
</dbReference>
<dbReference type="AlphaFoldDB" id="A0A118JTD6"/>
<dbReference type="PANTHER" id="PTHR12499">
    <property type="entry name" value="OPTIC ATROPHY 3 PROTEIN OPA3"/>
    <property type="match status" value="1"/>
</dbReference>
<protein>
    <submittedName>
        <fullName evidence="1">Optic atrophy 3-like protein</fullName>
    </submittedName>
</protein>
<dbReference type="PANTHER" id="PTHR12499:SF23">
    <property type="entry name" value="OPA3-LIKE PROTEIN-RELATED"/>
    <property type="match status" value="1"/>
</dbReference>
<evidence type="ECO:0000313" key="1">
    <source>
        <dbReference type="EMBL" id="KVH89515.1"/>
    </source>
</evidence>
<dbReference type="Gramene" id="KVH89515">
    <property type="protein sequence ID" value="KVH89515"/>
    <property type="gene ID" value="Ccrd_008492"/>
</dbReference>
<comment type="caution">
    <text evidence="1">The sequence shown here is derived from an EMBL/GenBank/DDBJ whole genome shotgun (WGS) entry which is preliminary data.</text>
</comment>
<dbReference type="Proteomes" id="UP000243975">
    <property type="component" value="Unassembled WGS sequence"/>
</dbReference>
<accession>A0A118JTD6</accession>
<name>A0A118JTD6_CYNCS</name>
<dbReference type="Pfam" id="PF07047">
    <property type="entry name" value="OPA3"/>
    <property type="match status" value="1"/>
</dbReference>
<organism evidence="1 2">
    <name type="scientific">Cynara cardunculus var. scolymus</name>
    <name type="common">Globe artichoke</name>
    <name type="synonym">Cynara scolymus</name>
    <dbReference type="NCBI Taxonomy" id="59895"/>
    <lineage>
        <taxon>Eukaryota</taxon>
        <taxon>Viridiplantae</taxon>
        <taxon>Streptophyta</taxon>
        <taxon>Embryophyta</taxon>
        <taxon>Tracheophyta</taxon>
        <taxon>Spermatophyta</taxon>
        <taxon>Magnoliopsida</taxon>
        <taxon>eudicotyledons</taxon>
        <taxon>Gunneridae</taxon>
        <taxon>Pentapetalae</taxon>
        <taxon>asterids</taxon>
        <taxon>campanulids</taxon>
        <taxon>Asterales</taxon>
        <taxon>Asteraceae</taxon>
        <taxon>Carduoideae</taxon>
        <taxon>Cardueae</taxon>
        <taxon>Carduinae</taxon>
        <taxon>Cynara</taxon>
    </lineage>
</organism>
<evidence type="ECO:0000313" key="2">
    <source>
        <dbReference type="Proteomes" id="UP000243975"/>
    </source>
</evidence>
<gene>
    <name evidence="1" type="ORF">Ccrd_008492</name>
</gene>
<proteinExistence type="predicted"/>
<reference evidence="1 2" key="1">
    <citation type="journal article" date="2016" name="Sci. Rep.">
        <title>The genome sequence of the outbreeding globe artichoke constructed de novo incorporating a phase-aware low-pass sequencing strategy of F1 progeny.</title>
        <authorList>
            <person name="Scaglione D."/>
            <person name="Reyes-Chin-Wo S."/>
            <person name="Acquadro A."/>
            <person name="Froenicke L."/>
            <person name="Portis E."/>
            <person name="Beitel C."/>
            <person name="Tirone M."/>
            <person name="Mauro R."/>
            <person name="Lo Monaco A."/>
            <person name="Mauromicale G."/>
            <person name="Faccioli P."/>
            <person name="Cattivelli L."/>
            <person name="Rieseberg L."/>
            <person name="Michelmore R."/>
            <person name="Lanteri S."/>
        </authorList>
    </citation>
    <scope>NUCLEOTIDE SEQUENCE [LARGE SCALE GENOMIC DNA]</scope>
    <source>
        <strain evidence="1">2C</strain>
    </source>
</reference>
<keyword evidence="2" id="KW-1185">Reference proteome</keyword>
<sequence length="200" mass="22836">MIQSCEEFDQPIPDRIRIIVKKTLLPSVESPWNVNTSFHFNQANHRTVGVRLDRPKLLDRDKIGVMSLPFMKLGTLALRTLSKPIAVRLKKEAAINPNFRTAIMAVAQANHRFTTTVQRRIYGRDTDVKIRPLDEERAVQVAGDLIGELFVFTIMRQRDENLAKQMELLELKLVELEKTTKAQALVDSQTKEVKRANSSS</sequence>
<dbReference type="InterPro" id="IPR010754">
    <property type="entry name" value="OPA3-like"/>
</dbReference>